<accession>A0ABS6KEA6</accession>
<evidence type="ECO:0000313" key="1">
    <source>
        <dbReference type="EMBL" id="MBU9728865.1"/>
    </source>
</evidence>
<organism evidence="1 2">
    <name type="scientific">Diplocloster modestus</name>
    <dbReference type="NCBI Taxonomy" id="2850322"/>
    <lineage>
        <taxon>Bacteria</taxon>
        <taxon>Bacillati</taxon>
        <taxon>Bacillota</taxon>
        <taxon>Clostridia</taxon>
        <taxon>Lachnospirales</taxon>
        <taxon>Lachnospiraceae</taxon>
        <taxon>Diplocloster</taxon>
    </lineage>
</organism>
<sequence length="505" mass="58599">MRNMEMYPANYDKTMVKSLQNRLFGHRLKPGQTKNEYMIEFLQVAFARKENLRTQKSYDCMFPVDDSFNEDILVYHPQNRMGLKRFIFMPKSKLDGKAKIDITAYDECIRELEKSVEGGNLNAKKNSIVIVQNLLAGFNAVNQNRAWFAQSLLPICQEAILPESLGVKSLRKLSFQLCDADIDYKFEFNKYTYMCRGGEIYYLHLLCAINQYPEYAPIIDRRLSKLVGSFPQFTYLCNFVQETWDNYIQVPFEEKEKRELSKRLGAIPVSFSKRNQYTLSELKEFLNSKSHPFEKMEIFSTGIILQMLRMMYIAAATDTESNCWVIDVNCKEYESLETKKAAILAFNHNEEVICKYLYRGLDELRSELNISDDQDDVDKAANDSYRLFRKLGKAIGIIIPSTGPGMRFTLSEDVIKFLVLSIIPARKMDTLDDFIEHLYQHFGMVIAPEQYRREMEKGSVKRLGDVSFLEENKKAFAQKLKDCGFLRDLSDATAIVENPYESEGE</sequence>
<dbReference type="Proteomes" id="UP001314681">
    <property type="component" value="Unassembled WGS sequence"/>
</dbReference>
<proteinExistence type="predicted"/>
<keyword evidence="2" id="KW-1185">Reference proteome</keyword>
<dbReference type="EMBL" id="JAHQCX010000025">
    <property type="protein sequence ID" value="MBU9728865.1"/>
    <property type="molecule type" value="Genomic_DNA"/>
</dbReference>
<evidence type="ECO:0000313" key="2">
    <source>
        <dbReference type="Proteomes" id="UP001314681"/>
    </source>
</evidence>
<protein>
    <submittedName>
        <fullName evidence="1">Uncharacterized protein</fullName>
    </submittedName>
</protein>
<name>A0ABS6KEA6_9FIRM</name>
<gene>
    <name evidence="1" type="ORF">KTH90_23000</name>
</gene>
<comment type="caution">
    <text evidence="1">The sequence shown here is derived from an EMBL/GenBank/DDBJ whole genome shotgun (WGS) entry which is preliminary data.</text>
</comment>
<reference evidence="1 2" key="1">
    <citation type="submission" date="2021-06" db="EMBL/GenBank/DDBJ databases">
        <title>Description of novel taxa of the family Lachnospiraceae.</title>
        <authorList>
            <person name="Chaplin A.V."/>
            <person name="Sokolova S.R."/>
            <person name="Pikina A.P."/>
            <person name="Korzhanova M."/>
            <person name="Belova V."/>
            <person name="Korostin D."/>
            <person name="Efimov B.A."/>
        </authorList>
    </citation>
    <scope>NUCLEOTIDE SEQUENCE [LARGE SCALE GENOMIC DNA]</scope>
    <source>
        <strain evidence="1 2">ASD4241</strain>
    </source>
</reference>
<dbReference type="RefSeq" id="WP_158350933.1">
    <property type="nucleotide sequence ID" value="NZ_JAHQCX010000025.1"/>
</dbReference>